<protein>
    <submittedName>
        <fullName evidence="2">Putative amidophosphoribosyltransferase, ComF family</fullName>
    </submittedName>
</protein>
<dbReference type="KEGG" id="acib:ACBT_0147"/>
<dbReference type="RefSeq" id="WP_176325322.1">
    <property type="nucleotide sequence ID" value="NZ_CP054051.1"/>
</dbReference>
<dbReference type="Proteomes" id="UP000509513">
    <property type="component" value="Chromosome"/>
</dbReference>
<evidence type="ECO:0000313" key="3">
    <source>
        <dbReference type="Proteomes" id="UP000509513"/>
    </source>
</evidence>
<gene>
    <name evidence="2" type="ORF">ACBT_0147</name>
</gene>
<evidence type="ECO:0000256" key="1">
    <source>
        <dbReference type="ARBA" id="ARBA00008007"/>
    </source>
</evidence>
<dbReference type="EMBL" id="CP054051">
    <property type="protein sequence ID" value="QKJ26132.1"/>
    <property type="molecule type" value="Genomic_DNA"/>
</dbReference>
<sequence>MEQFIKGNWTAGWTMDLHTVSCSKNSDGSFDTVRSEIGELVYKLKYQQDNTTITNLSNMVATFMKSRRIFNYIDAIIPVPPSKDRSLQPVTAIALEAGKLVGKKVDTNYIKKLKSTSEVKNIQNPDDRAKILKNAFGVIDNRYEGKNVLLFDDLYRSGTTLKELTNVLYKYGNVKNVYIITMTKTRVNR</sequence>
<organism evidence="2 3">
    <name type="scientific">Aliarcobacter cibarius</name>
    <dbReference type="NCBI Taxonomy" id="255507"/>
    <lineage>
        <taxon>Bacteria</taxon>
        <taxon>Pseudomonadati</taxon>
        <taxon>Campylobacterota</taxon>
        <taxon>Epsilonproteobacteria</taxon>
        <taxon>Campylobacterales</taxon>
        <taxon>Arcobacteraceae</taxon>
        <taxon>Aliarcobacter</taxon>
    </lineage>
</organism>
<dbReference type="SUPFAM" id="SSF53271">
    <property type="entry name" value="PRTase-like"/>
    <property type="match status" value="1"/>
</dbReference>
<dbReference type="AlphaFoldDB" id="A0A7L5JLU2"/>
<dbReference type="GO" id="GO:0016757">
    <property type="term" value="F:glycosyltransferase activity"/>
    <property type="evidence" value="ECO:0007669"/>
    <property type="project" value="UniProtKB-KW"/>
</dbReference>
<dbReference type="CDD" id="cd06223">
    <property type="entry name" value="PRTases_typeI"/>
    <property type="match status" value="1"/>
</dbReference>
<name>A0A7L5JLU2_9BACT</name>
<keyword evidence="2" id="KW-0808">Transferase</keyword>
<reference evidence="2 3" key="1">
    <citation type="submission" date="2020-05" db="EMBL/GenBank/DDBJ databases">
        <title>Complete genome sequencing of Campylobacter and Arcobacter type strains.</title>
        <authorList>
            <person name="Miller W.G."/>
            <person name="Yee E."/>
        </authorList>
    </citation>
    <scope>NUCLEOTIDE SEQUENCE [LARGE SCALE GENOMIC DNA]</scope>
    <source>
        <strain evidence="2 3">LMG 21996</strain>
    </source>
</reference>
<evidence type="ECO:0000313" key="2">
    <source>
        <dbReference type="EMBL" id="QKJ26132.1"/>
    </source>
</evidence>
<dbReference type="PANTHER" id="PTHR47505:SF1">
    <property type="entry name" value="DNA UTILIZATION PROTEIN YHGH"/>
    <property type="match status" value="1"/>
</dbReference>
<dbReference type="Gene3D" id="3.40.50.2020">
    <property type="match status" value="1"/>
</dbReference>
<dbReference type="InterPro" id="IPR029057">
    <property type="entry name" value="PRTase-like"/>
</dbReference>
<dbReference type="InterPro" id="IPR000836">
    <property type="entry name" value="PRTase_dom"/>
</dbReference>
<comment type="similarity">
    <text evidence="1">Belongs to the ComF/GntX family.</text>
</comment>
<dbReference type="PANTHER" id="PTHR47505">
    <property type="entry name" value="DNA UTILIZATION PROTEIN YHGH"/>
    <property type="match status" value="1"/>
</dbReference>
<keyword evidence="2" id="KW-0328">Glycosyltransferase</keyword>
<dbReference type="InterPro" id="IPR051910">
    <property type="entry name" value="ComF/GntX_DNA_util-trans"/>
</dbReference>
<accession>A0A7L5JLU2</accession>
<proteinExistence type="inferred from homology"/>